<proteinExistence type="predicted"/>
<dbReference type="Proteomes" id="UP000821866">
    <property type="component" value="Chromosome 3"/>
</dbReference>
<reference evidence="1" key="2">
    <citation type="submission" date="2021-09" db="EMBL/GenBank/DDBJ databases">
        <authorList>
            <person name="Jia N."/>
            <person name="Wang J."/>
            <person name="Shi W."/>
            <person name="Du L."/>
            <person name="Sun Y."/>
            <person name="Zhan W."/>
            <person name="Jiang J."/>
            <person name="Wang Q."/>
            <person name="Zhang B."/>
            <person name="Ji P."/>
            <person name="Sakyi L.B."/>
            <person name="Cui X."/>
            <person name="Yuan T."/>
            <person name="Jiang B."/>
            <person name="Yang W."/>
            <person name="Lam T.T.-Y."/>
            <person name="Chang Q."/>
            <person name="Ding S."/>
            <person name="Wang X."/>
            <person name="Zhu J."/>
            <person name="Ruan X."/>
            <person name="Zhao L."/>
            <person name="Wei J."/>
            <person name="Que T."/>
            <person name="Du C."/>
            <person name="Cheng J."/>
            <person name="Dai P."/>
            <person name="Han X."/>
            <person name="Huang E."/>
            <person name="Gao Y."/>
            <person name="Liu J."/>
            <person name="Shao H."/>
            <person name="Ye R."/>
            <person name="Li L."/>
            <person name="Wei W."/>
            <person name="Wang X."/>
            <person name="Wang C."/>
            <person name="Huo Q."/>
            <person name="Li W."/>
            <person name="Guo W."/>
            <person name="Chen H."/>
            <person name="Chen S."/>
            <person name="Zhou L."/>
            <person name="Zhou L."/>
            <person name="Ni X."/>
            <person name="Tian J."/>
            <person name="Zhou Y."/>
            <person name="Sheng Y."/>
            <person name="Liu T."/>
            <person name="Pan Y."/>
            <person name="Xia L."/>
            <person name="Li J."/>
            <person name="Zhao F."/>
            <person name="Cao W."/>
        </authorList>
    </citation>
    <scope>NUCLEOTIDE SEQUENCE</scope>
    <source>
        <strain evidence="1">Rmic-2018</strain>
        <tissue evidence="1">Larvae</tissue>
    </source>
</reference>
<comment type="caution">
    <text evidence="1">The sequence shown here is derived from an EMBL/GenBank/DDBJ whole genome shotgun (WGS) entry which is preliminary data.</text>
</comment>
<organism evidence="1 2">
    <name type="scientific">Rhipicephalus microplus</name>
    <name type="common">Cattle tick</name>
    <name type="synonym">Boophilus microplus</name>
    <dbReference type="NCBI Taxonomy" id="6941"/>
    <lineage>
        <taxon>Eukaryota</taxon>
        <taxon>Metazoa</taxon>
        <taxon>Ecdysozoa</taxon>
        <taxon>Arthropoda</taxon>
        <taxon>Chelicerata</taxon>
        <taxon>Arachnida</taxon>
        <taxon>Acari</taxon>
        <taxon>Parasitiformes</taxon>
        <taxon>Ixodida</taxon>
        <taxon>Ixodoidea</taxon>
        <taxon>Ixodidae</taxon>
        <taxon>Rhipicephalinae</taxon>
        <taxon>Rhipicephalus</taxon>
        <taxon>Boophilus</taxon>
    </lineage>
</organism>
<dbReference type="VEuPathDB" id="VectorBase:LOC119163735"/>
<reference evidence="1" key="1">
    <citation type="journal article" date="2020" name="Cell">
        <title>Large-Scale Comparative Analyses of Tick Genomes Elucidate Their Genetic Diversity and Vector Capacities.</title>
        <authorList>
            <consortium name="Tick Genome and Microbiome Consortium (TIGMIC)"/>
            <person name="Jia N."/>
            <person name="Wang J."/>
            <person name="Shi W."/>
            <person name="Du L."/>
            <person name="Sun Y."/>
            <person name="Zhan W."/>
            <person name="Jiang J.F."/>
            <person name="Wang Q."/>
            <person name="Zhang B."/>
            <person name="Ji P."/>
            <person name="Bell-Sakyi L."/>
            <person name="Cui X.M."/>
            <person name="Yuan T.T."/>
            <person name="Jiang B.G."/>
            <person name="Yang W.F."/>
            <person name="Lam T.T."/>
            <person name="Chang Q.C."/>
            <person name="Ding S.J."/>
            <person name="Wang X.J."/>
            <person name="Zhu J.G."/>
            <person name="Ruan X.D."/>
            <person name="Zhao L."/>
            <person name="Wei J.T."/>
            <person name="Ye R.Z."/>
            <person name="Que T.C."/>
            <person name="Du C.H."/>
            <person name="Zhou Y.H."/>
            <person name="Cheng J.X."/>
            <person name="Dai P.F."/>
            <person name="Guo W.B."/>
            <person name="Han X.H."/>
            <person name="Huang E.J."/>
            <person name="Li L.F."/>
            <person name="Wei W."/>
            <person name="Gao Y.C."/>
            <person name="Liu J.Z."/>
            <person name="Shao H.Z."/>
            <person name="Wang X."/>
            <person name="Wang C.C."/>
            <person name="Yang T.C."/>
            <person name="Huo Q.B."/>
            <person name="Li W."/>
            <person name="Chen H.Y."/>
            <person name="Chen S.E."/>
            <person name="Zhou L.G."/>
            <person name="Ni X.B."/>
            <person name="Tian J.H."/>
            <person name="Sheng Y."/>
            <person name="Liu T."/>
            <person name="Pan Y.S."/>
            <person name="Xia L.Y."/>
            <person name="Li J."/>
            <person name="Zhao F."/>
            <person name="Cao W.C."/>
        </authorList>
    </citation>
    <scope>NUCLEOTIDE SEQUENCE</scope>
    <source>
        <strain evidence="1">Rmic-2018</strain>
    </source>
</reference>
<dbReference type="AlphaFoldDB" id="A0A9J6E964"/>
<accession>A0A9J6E964</accession>
<protein>
    <recommendedName>
        <fullName evidence="3">Tick transposon</fullName>
    </recommendedName>
</protein>
<sequence>MLGFLSIIAPNPEASRKLLRLTVIADIAVDPRLPSWYIKNVGKISGVLFRYTDRQLLYCFTEAAAIHVRGQITFRKDEGGTLSTTPEDCIILTFRPDIEMPETIALGFDVFRVQTCYAAPLQCYHCLGFGHTAYQCKSPRRCKLCVGPHVCKECKRQVDPVGANCGGAHAATFTGCPELRKVALSRRFMSRYYVEWEDVSHRHSSYSLYSR</sequence>
<dbReference type="EMBL" id="JABSTU010000005">
    <property type="protein sequence ID" value="KAH8030847.1"/>
    <property type="molecule type" value="Genomic_DNA"/>
</dbReference>
<evidence type="ECO:0000313" key="2">
    <source>
        <dbReference type="Proteomes" id="UP000821866"/>
    </source>
</evidence>
<name>A0A9J6E964_RHIMP</name>
<keyword evidence="2" id="KW-1185">Reference proteome</keyword>
<evidence type="ECO:0000313" key="1">
    <source>
        <dbReference type="EMBL" id="KAH8030847.1"/>
    </source>
</evidence>
<evidence type="ECO:0008006" key="3">
    <source>
        <dbReference type="Google" id="ProtNLM"/>
    </source>
</evidence>
<gene>
    <name evidence="1" type="ORF">HPB51_011891</name>
</gene>